<feature type="domain" description="Glycosyl transferase family 1" evidence="1">
    <location>
        <begin position="194"/>
        <end position="344"/>
    </location>
</feature>
<dbReference type="Proteomes" id="UP000634672">
    <property type="component" value="Unassembled WGS sequence"/>
</dbReference>
<evidence type="ECO:0000313" key="2">
    <source>
        <dbReference type="EMBL" id="MBC5709496.1"/>
    </source>
</evidence>
<dbReference type="InterPro" id="IPR050194">
    <property type="entry name" value="Glycosyltransferase_grp1"/>
</dbReference>
<protein>
    <submittedName>
        <fullName evidence="2">Glycosyltransferase family 4 protein</fullName>
    </submittedName>
</protein>
<dbReference type="RefSeq" id="WP_187022528.1">
    <property type="nucleotide sequence ID" value="NZ_JACOPB010000007.1"/>
</dbReference>
<accession>A0ABR7H8N3</accession>
<evidence type="ECO:0000313" key="3">
    <source>
        <dbReference type="Proteomes" id="UP000634672"/>
    </source>
</evidence>
<proteinExistence type="predicted"/>
<gene>
    <name evidence="2" type="ORF">H8S75_16175</name>
</gene>
<evidence type="ECO:0000259" key="1">
    <source>
        <dbReference type="Pfam" id="PF00534"/>
    </source>
</evidence>
<comment type="caution">
    <text evidence="2">The sequence shown here is derived from an EMBL/GenBank/DDBJ whole genome shotgun (WGS) entry which is preliminary data.</text>
</comment>
<sequence>MKKLLIMASLFWPQKKSGGPPVSVMNVVQSIKGRFDIYIISKNHELDDDRPLPNIQNGWNKFDFGKAYYVPKGYHTFSNIMSLIEEVKPDVIYQNSFFSMDDLLPVLIYKKKHSNVKVIVAPRGEFYPERIEKGKIKKNLYCKLFQYSGLLKEIYFQGTGREECIQEMRLLGIQDRYILNIQNISTIMNCCYEKLEKKPNELKLVYIARIHPTKNVLKAIKWLRKLSGKIKYDIYGSIEDKEYWKECLAEIEKLPTNVTVKYCGVLEHDEVPATIAAYHAYYMPTTGENFGHSIVEAMLIGKPVVISDQTPWKDVNGNGGYVIALHDEGGFIHALNSLMCMEADEYDSMCNQIKIYITQKLNVNEIVSQYIEAFNKIEA</sequence>
<dbReference type="CDD" id="cd03801">
    <property type="entry name" value="GT4_PimA-like"/>
    <property type="match status" value="1"/>
</dbReference>
<dbReference type="SUPFAM" id="SSF53756">
    <property type="entry name" value="UDP-Glycosyltransferase/glycogen phosphorylase"/>
    <property type="match status" value="1"/>
</dbReference>
<dbReference type="Gene3D" id="3.40.50.2000">
    <property type="entry name" value="Glycogen Phosphorylase B"/>
    <property type="match status" value="1"/>
</dbReference>
<dbReference type="InterPro" id="IPR001296">
    <property type="entry name" value="Glyco_trans_1"/>
</dbReference>
<dbReference type="Pfam" id="PF00534">
    <property type="entry name" value="Glycos_transf_1"/>
    <property type="match status" value="1"/>
</dbReference>
<dbReference type="PANTHER" id="PTHR45947:SF3">
    <property type="entry name" value="SULFOQUINOVOSYL TRANSFERASE SQD2"/>
    <property type="match status" value="1"/>
</dbReference>
<dbReference type="PANTHER" id="PTHR45947">
    <property type="entry name" value="SULFOQUINOVOSYL TRANSFERASE SQD2"/>
    <property type="match status" value="1"/>
</dbReference>
<name>A0ABR7H8N3_9FIRM</name>
<keyword evidence="3" id="KW-1185">Reference proteome</keyword>
<dbReference type="EMBL" id="JACOPB010000007">
    <property type="protein sequence ID" value="MBC5709496.1"/>
    <property type="molecule type" value="Genomic_DNA"/>
</dbReference>
<reference evidence="2 3" key="1">
    <citation type="submission" date="2020-08" db="EMBL/GenBank/DDBJ databases">
        <title>Genome public.</title>
        <authorList>
            <person name="Liu C."/>
            <person name="Sun Q."/>
        </authorList>
    </citation>
    <scope>NUCLEOTIDE SEQUENCE [LARGE SCALE GENOMIC DNA]</scope>
    <source>
        <strain evidence="2 3">NSJ-66</strain>
    </source>
</reference>
<organism evidence="2 3">
    <name type="scientific">Hungatella hominis</name>
    <dbReference type="NCBI Taxonomy" id="2763050"/>
    <lineage>
        <taxon>Bacteria</taxon>
        <taxon>Bacillati</taxon>
        <taxon>Bacillota</taxon>
        <taxon>Clostridia</taxon>
        <taxon>Lachnospirales</taxon>
        <taxon>Lachnospiraceae</taxon>
        <taxon>Hungatella</taxon>
    </lineage>
</organism>